<feature type="compositionally biased region" description="Low complexity" evidence="1">
    <location>
        <begin position="36"/>
        <end position="46"/>
    </location>
</feature>
<feature type="region of interest" description="Disordered" evidence="1">
    <location>
        <begin position="93"/>
        <end position="122"/>
    </location>
</feature>
<dbReference type="GeneID" id="115752010"/>
<dbReference type="RefSeq" id="XP_030545893.2">
    <property type="nucleotide sequence ID" value="XM_030690033.2"/>
</dbReference>
<accession>A0A8B8QH62</accession>
<reference evidence="3" key="1">
    <citation type="submission" date="2025-08" db="UniProtKB">
        <authorList>
            <consortium name="RefSeq"/>
        </authorList>
    </citation>
    <scope>IDENTIFICATION</scope>
    <source>
        <tissue evidence="3">Leaf</tissue>
    </source>
</reference>
<keyword evidence="2" id="KW-1185">Reference proteome</keyword>
<gene>
    <name evidence="3" type="primary">LOC115752010</name>
</gene>
<proteinExistence type="predicted"/>
<dbReference type="GO" id="GO:0008270">
    <property type="term" value="F:zinc ion binding"/>
    <property type="evidence" value="ECO:0007669"/>
    <property type="project" value="UniProtKB-KW"/>
</dbReference>
<dbReference type="AlphaFoldDB" id="A0A8B8QH62"/>
<evidence type="ECO:0000313" key="2">
    <source>
        <dbReference type="Proteomes" id="UP000827889"/>
    </source>
</evidence>
<protein>
    <submittedName>
        <fullName evidence="3">Transcriptional regulator SUPERMAN-like</fullName>
    </submittedName>
</protein>
<dbReference type="Proteomes" id="UP000827889">
    <property type="component" value="Chromosome 7"/>
</dbReference>
<evidence type="ECO:0000313" key="3">
    <source>
        <dbReference type="RefSeq" id="XP_030545893.2"/>
    </source>
</evidence>
<evidence type="ECO:0000256" key="1">
    <source>
        <dbReference type="SAM" id="MobiDB-lite"/>
    </source>
</evidence>
<organism evidence="2 3">
    <name type="scientific">Rhodamnia argentea</name>
    <dbReference type="NCBI Taxonomy" id="178133"/>
    <lineage>
        <taxon>Eukaryota</taxon>
        <taxon>Viridiplantae</taxon>
        <taxon>Streptophyta</taxon>
        <taxon>Embryophyta</taxon>
        <taxon>Tracheophyta</taxon>
        <taxon>Spermatophyta</taxon>
        <taxon>Magnoliopsida</taxon>
        <taxon>eudicotyledons</taxon>
        <taxon>Gunneridae</taxon>
        <taxon>Pentapetalae</taxon>
        <taxon>rosids</taxon>
        <taxon>malvids</taxon>
        <taxon>Myrtales</taxon>
        <taxon>Myrtaceae</taxon>
        <taxon>Myrtoideae</taxon>
        <taxon>Myrteae</taxon>
        <taxon>Australasian group</taxon>
        <taxon>Rhodamnia</taxon>
    </lineage>
</organism>
<sequence length="167" mass="18444">MNIHRREKARLKQLSSWVVEYHPPPPNPKPNIVVTSSSQSSHSRSQLNRTLLPPPPPSSPSVNKPFSRASPPSVSSDLDCRWREKLAVIAADDGLPRGVPRRASDDEGKKQSRRSTGVAGAEEEAKAILEKYKLKEAHGDPSRLELEIGFIKDPSCSLDLELRLGIL</sequence>
<dbReference type="GO" id="GO:0005634">
    <property type="term" value="C:nucleus"/>
    <property type="evidence" value="ECO:0007669"/>
    <property type="project" value="UniProtKB-SubCell"/>
</dbReference>
<dbReference type="KEGG" id="rarg:115752010"/>
<name>A0A8B8QH62_9MYRT</name>
<feature type="region of interest" description="Disordered" evidence="1">
    <location>
        <begin position="18"/>
        <end position="78"/>
    </location>
</feature>